<keyword evidence="3" id="KW-1185">Reference proteome</keyword>
<organism evidence="2 3">
    <name type="scientific">Natranaeroarchaeum sulfidigenes</name>
    <dbReference type="NCBI Taxonomy" id="2784880"/>
    <lineage>
        <taxon>Archaea</taxon>
        <taxon>Methanobacteriati</taxon>
        <taxon>Methanobacteriota</taxon>
        <taxon>Stenosarchaea group</taxon>
        <taxon>Halobacteria</taxon>
        <taxon>Halobacteriales</taxon>
        <taxon>Natronoarchaeaceae</taxon>
        <taxon>Natranaeroarchaeum</taxon>
    </lineage>
</organism>
<evidence type="ECO:0000256" key="1">
    <source>
        <dbReference type="SAM" id="Phobius"/>
    </source>
</evidence>
<feature type="transmembrane region" description="Helical" evidence="1">
    <location>
        <begin position="38"/>
        <end position="57"/>
    </location>
</feature>
<sequence>MELRYPGTKREVTVAAFVVAMAVGVTLGLLVGDGLVDAFTYGIAVAMGFAIGVLLFFDDPEE</sequence>
<name>A0A897MV61_9EURY</name>
<dbReference type="EMBL" id="CP064786">
    <property type="protein sequence ID" value="QSG04161.1"/>
    <property type="molecule type" value="Genomic_DNA"/>
</dbReference>
<dbReference type="Proteomes" id="UP000663586">
    <property type="component" value="Chromosome"/>
</dbReference>
<evidence type="ECO:0000313" key="2">
    <source>
        <dbReference type="EMBL" id="QSG04161.1"/>
    </source>
</evidence>
<gene>
    <name evidence="2" type="ORF">AArcS_2974</name>
</gene>
<evidence type="ECO:0000313" key="3">
    <source>
        <dbReference type="Proteomes" id="UP000663586"/>
    </source>
</evidence>
<proteinExistence type="predicted"/>
<dbReference type="AlphaFoldDB" id="A0A897MV61"/>
<keyword evidence="1" id="KW-0812">Transmembrane</keyword>
<dbReference type="RefSeq" id="WP_238478185.1">
    <property type="nucleotide sequence ID" value="NZ_CP064786.1"/>
</dbReference>
<accession>A0A897MV61</accession>
<protein>
    <submittedName>
        <fullName evidence="2">Uncharacterized protein</fullName>
    </submittedName>
</protein>
<feature type="transmembrane region" description="Helical" evidence="1">
    <location>
        <begin position="12"/>
        <end position="32"/>
    </location>
</feature>
<reference evidence="2" key="1">
    <citation type="submission" date="2020-11" db="EMBL/GenBank/DDBJ databases">
        <title>Carbohydrate-dependent, anaerobic sulfur respiration: A novel catabolism in halophilic archaea.</title>
        <authorList>
            <person name="Sorokin D.Y."/>
            <person name="Messina E."/>
            <person name="Smedile F."/>
            <person name="La Cono V."/>
            <person name="Hallsworth J.E."/>
            <person name="Yakimov M.M."/>
        </authorList>
    </citation>
    <scope>NUCLEOTIDE SEQUENCE</scope>
    <source>
        <strain evidence="2">AArc-S</strain>
    </source>
</reference>
<keyword evidence="1" id="KW-1133">Transmembrane helix</keyword>
<dbReference type="GeneID" id="70686352"/>
<keyword evidence="1" id="KW-0472">Membrane</keyword>
<dbReference type="KEGG" id="hara:AArcS_2974"/>